<accession>A0A9D1FP03</accession>
<organism evidence="3 4">
    <name type="scientific">Candidatus Merdivicinus excrementipullorum</name>
    <dbReference type="NCBI Taxonomy" id="2840867"/>
    <lineage>
        <taxon>Bacteria</taxon>
        <taxon>Bacillati</taxon>
        <taxon>Bacillota</taxon>
        <taxon>Clostridia</taxon>
        <taxon>Eubacteriales</taxon>
        <taxon>Oscillospiraceae</taxon>
        <taxon>Oscillospiraceae incertae sedis</taxon>
        <taxon>Candidatus Merdivicinus</taxon>
    </lineage>
</organism>
<evidence type="ECO:0000313" key="3">
    <source>
        <dbReference type="EMBL" id="HIS77351.1"/>
    </source>
</evidence>
<proteinExistence type="predicted"/>
<dbReference type="Proteomes" id="UP000824002">
    <property type="component" value="Unassembled WGS sequence"/>
</dbReference>
<reference evidence="3" key="2">
    <citation type="journal article" date="2021" name="PeerJ">
        <title>Extensive microbial diversity within the chicken gut microbiome revealed by metagenomics and culture.</title>
        <authorList>
            <person name="Gilroy R."/>
            <person name="Ravi A."/>
            <person name="Getino M."/>
            <person name="Pursley I."/>
            <person name="Horton D.L."/>
            <person name="Alikhan N.F."/>
            <person name="Baker D."/>
            <person name="Gharbi K."/>
            <person name="Hall N."/>
            <person name="Watson M."/>
            <person name="Adriaenssens E.M."/>
            <person name="Foster-Nyarko E."/>
            <person name="Jarju S."/>
            <person name="Secka A."/>
            <person name="Antonio M."/>
            <person name="Oren A."/>
            <person name="Chaudhuri R.R."/>
            <person name="La Ragione R."/>
            <person name="Hildebrand F."/>
            <person name="Pallen M.J."/>
        </authorList>
    </citation>
    <scope>NUCLEOTIDE SEQUENCE</scope>
    <source>
        <strain evidence="3">CHK199-13235</strain>
    </source>
</reference>
<feature type="chain" id="PRO_5038952374" evidence="2">
    <location>
        <begin position="27"/>
        <end position="409"/>
    </location>
</feature>
<evidence type="ECO:0000313" key="4">
    <source>
        <dbReference type="Proteomes" id="UP000824002"/>
    </source>
</evidence>
<feature type="signal peptide" evidence="2">
    <location>
        <begin position="1"/>
        <end position="26"/>
    </location>
</feature>
<feature type="non-terminal residue" evidence="3">
    <location>
        <position position="409"/>
    </location>
</feature>
<feature type="region of interest" description="Disordered" evidence="1">
    <location>
        <begin position="363"/>
        <end position="385"/>
    </location>
</feature>
<feature type="compositionally biased region" description="Acidic residues" evidence="1">
    <location>
        <begin position="80"/>
        <end position="97"/>
    </location>
</feature>
<feature type="compositionally biased region" description="Acidic residues" evidence="1">
    <location>
        <begin position="57"/>
        <end position="69"/>
    </location>
</feature>
<keyword evidence="2" id="KW-0732">Signal</keyword>
<evidence type="ECO:0000256" key="2">
    <source>
        <dbReference type="SAM" id="SignalP"/>
    </source>
</evidence>
<gene>
    <name evidence="3" type="ORF">IAB51_11195</name>
</gene>
<feature type="region of interest" description="Disordered" evidence="1">
    <location>
        <begin position="57"/>
        <end position="97"/>
    </location>
</feature>
<evidence type="ECO:0000256" key="1">
    <source>
        <dbReference type="SAM" id="MobiDB-lite"/>
    </source>
</evidence>
<feature type="compositionally biased region" description="Acidic residues" evidence="1">
    <location>
        <begin position="368"/>
        <end position="385"/>
    </location>
</feature>
<protein>
    <submittedName>
        <fullName evidence="3">Cys-Gln thioester bond-forming surface protein</fullName>
    </submittedName>
</protein>
<reference evidence="3" key="1">
    <citation type="submission" date="2020-10" db="EMBL/GenBank/DDBJ databases">
        <authorList>
            <person name="Gilroy R."/>
        </authorList>
    </citation>
    <scope>NUCLEOTIDE SEQUENCE</scope>
    <source>
        <strain evidence="3">CHK199-13235</strain>
    </source>
</reference>
<sequence length="409" mass="44845">MKKQNFWRRATAAFLLSIMVLTSAPAAVFAEEPLDLSDSGIITEVGEITDLTDEDIEFLPSGDEDDLPEISETPGQPEIPDPEPEDSEASEPESQPEIDPEARILAAMLDTGAQAIQQITTHKDYTYYHAFQQVEANWATATIGGELAYCVDMSNFHTNSGVNMGSSTTYTSLSADQKYVLGHIMQHGAKDDSNIPYHMATQVLIWEVVHGRMNLDTLEQTGSDIYDGVIGYNPSAAAYYDQILADVKEHEQVPSFMAHRETLAPTHKIPGKDGAYKLELTNENSGCFLGDFHFSSTGGVSFHQVNDELTVTASGELTSPVMITAYKGADGQTDSLLFWSSEDGTQQVRATPLNTNPVPAYMQLTTEDSGEPGEPEEPEPPEEEEYQIEIHKLEEGTEKPLAGAVFQIR</sequence>
<dbReference type="AlphaFoldDB" id="A0A9D1FP03"/>
<name>A0A9D1FP03_9FIRM</name>
<dbReference type="EMBL" id="DVJP01000074">
    <property type="protein sequence ID" value="HIS77351.1"/>
    <property type="molecule type" value="Genomic_DNA"/>
</dbReference>
<comment type="caution">
    <text evidence="3">The sequence shown here is derived from an EMBL/GenBank/DDBJ whole genome shotgun (WGS) entry which is preliminary data.</text>
</comment>